<sequence>MHLRMDHRKANPQALNTMMQMERFVKESGLDPNLYELVKIRVSQINGCSFCIDMHVQDLLKKGESKQRIYLLTAWREAPCFTERERAALELAEALTLVSESGVSDDVYQHVRSSFDEQEYIHLIMAINTINGWNRLAIATGMFPGCFDE</sequence>
<evidence type="ECO:0000259" key="1">
    <source>
        <dbReference type="Pfam" id="PF02627"/>
    </source>
</evidence>
<dbReference type="Pfam" id="PF02627">
    <property type="entry name" value="CMD"/>
    <property type="match status" value="1"/>
</dbReference>
<name>A0ABV8JFN9_9BACL</name>
<gene>
    <name evidence="2" type="ORF">ACFOUO_13260</name>
</gene>
<dbReference type="EMBL" id="JBHSAP010000018">
    <property type="protein sequence ID" value="MFC4077766.1"/>
    <property type="molecule type" value="Genomic_DNA"/>
</dbReference>
<dbReference type="RefSeq" id="WP_380705604.1">
    <property type="nucleotide sequence ID" value="NZ_JBHSAP010000018.1"/>
</dbReference>
<protein>
    <submittedName>
        <fullName evidence="2">Carboxymuconolactone decarboxylase family protein</fullName>
    </submittedName>
</protein>
<keyword evidence="3" id="KW-1185">Reference proteome</keyword>
<dbReference type="Proteomes" id="UP001595843">
    <property type="component" value="Unassembled WGS sequence"/>
</dbReference>
<dbReference type="NCBIfam" id="TIGR00778">
    <property type="entry name" value="ahpD_dom"/>
    <property type="match status" value="1"/>
</dbReference>
<dbReference type="Gene3D" id="1.20.1290.10">
    <property type="entry name" value="AhpD-like"/>
    <property type="match status" value="1"/>
</dbReference>
<reference evidence="3" key="1">
    <citation type="journal article" date="2019" name="Int. J. Syst. Evol. Microbiol.">
        <title>The Global Catalogue of Microorganisms (GCM) 10K type strain sequencing project: providing services to taxonomists for standard genome sequencing and annotation.</title>
        <authorList>
            <consortium name="The Broad Institute Genomics Platform"/>
            <consortium name="The Broad Institute Genome Sequencing Center for Infectious Disease"/>
            <person name="Wu L."/>
            <person name="Ma J."/>
        </authorList>
    </citation>
    <scope>NUCLEOTIDE SEQUENCE [LARGE SCALE GENOMIC DNA]</scope>
    <source>
        <strain evidence="3">IBRC-M 10813</strain>
    </source>
</reference>
<dbReference type="InterPro" id="IPR004675">
    <property type="entry name" value="AhpD_core"/>
</dbReference>
<comment type="caution">
    <text evidence="2">The sequence shown here is derived from an EMBL/GenBank/DDBJ whole genome shotgun (WGS) entry which is preliminary data.</text>
</comment>
<dbReference type="InterPro" id="IPR003779">
    <property type="entry name" value="CMD-like"/>
</dbReference>
<dbReference type="SUPFAM" id="SSF69118">
    <property type="entry name" value="AhpD-like"/>
    <property type="match status" value="1"/>
</dbReference>
<evidence type="ECO:0000313" key="2">
    <source>
        <dbReference type="EMBL" id="MFC4077766.1"/>
    </source>
</evidence>
<dbReference type="PANTHER" id="PTHR34846">
    <property type="entry name" value="4-CARBOXYMUCONOLACTONE DECARBOXYLASE FAMILY PROTEIN (AFU_ORTHOLOGUE AFUA_6G11590)"/>
    <property type="match status" value="1"/>
</dbReference>
<dbReference type="PANTHER" id="PTHR34846:SF10">
    <property type="entry name" value="CYTOPLASMIC PROTEIN"/>
    <property type="match status" value="1"/>
</dbReference>
<evidence type="ECO:0000313" key="3">
    <source>
        <dbReference type="Proteomes" id="UP001595843"/>
    </source>
</evidence>
<dbReference type="InterPro" id="IPR029032">
    <property type="entry name" value="AhpD-like"/>
</dbReference>
<organism evidence="2 3">
    <name type="scientific">Salinithrix halophila</name>
    <dbReference type="NCBI Taxonomy" id="1485204"/>
    <lineage>
        <taxon>Bacteria</taxon>
        <taxon>Bacillati</taxon>
        <taxon>Bacillota</taxon>
        <taxon>Bacilli</taxon>
        <taxon>Bacillales</taxon>
        <taxon>Thermoactinomycetaceae</taxon>
        <taxon>Salinithrix</taxon>
    </lineage>
</organism>
<feature type="domain" description="Carboxymuconolactone decarboxylase-like" evidence="1">
    <location>
        <begin position="12"/>
        <end position="94"/>
    </location>
</feature>
<accession>A0ABV8JFN9</accession>
<proteinExistence type="predicted"/>